<dbReference type="OrthoDB" id="5096051at2"/>
<sequence length="738" mass="81116">MISFTDRDALTEEEAAIVGPLFTRRHEIAAMDSSLATLRAWEDFILDCEKAEFPHLAASARSEQWILYSQGGMHREAIEKYAQLMQLVHQYGDYIHADNVETFLSAVSEAVVSFEDPSLPLAQGERLIDLVEAAVRARALPLTDVHFARAELALLADDGDAARHWINLVESEPTDRWNPTHRAAVARTVTIMGHFDPAYAARHLEERMDALQVRAEDLTDLEDGPLPLFTLLGSLYAKTGRRADADRIADLLLDHLAPEVLAREAIAEEVLLTLENHPEAALPTVDNALANCGLEPDAWERLAALARNRILADPDGVEGHILRRAAERAADAYDRRSGKDLTGRIVRDFWLAGLPEPTRSYEDAPVELVGLRHLSPGWADSEELKLLLAGWLPRRTEAVSHAPIMLKDLYLETYEAARAAVEAGPESVSVSWQLAALGETLKSTMVAHAAELMAVLTYAEAEDWEGAVGAFEQLQQCTLRHGLEGAEEDMITASQGLFGPMVSMALWLPGISLERIDDLIDTEERIRDAEGLPLAPVVLARLERAVRTGDHDGIGGLPPLLQRTLKREGEDGQVDAVELEVAMIALLLPLSTRWAAELLIKLKPTLVEDRAGQRAQLLEGWLAVRDGDPSGAELVQRVADEHGFEELVQTPAYLLEAAAPLPELQAQAIEAIFEEVDPADPAEVESTAAAARALTSSDPERAAHLQEIVERYAADLDRRNGNDYISRVLAEPIRFDLG</sequence>
<comment type="caution">
    <text evidence="1">The sequence shown here is derived from an EMBL/GenBank/DDBJ whole genome shotgun (WGS) entry which is preliminary data.</text>
</comment>
<evidence type="ECO:0000313" key="1">
    <source>
        <dbReference type="EMBL" id="OYN90254.1"/>
    </source>
</evidence>
<accession>A0A255EFE0</accession>
<organism evidence="1 2">
    <name type="scientific">Parenemella sanctibonifatiensis</name>
    <dbReference type="NCBI Taxonomy" id="2016505"/>
    <lineage>
        <taxon>Bacteria</taxon>
        <taxon>Bacillati</taxon>
        <taxon>Actinomycetota</taxon>
        <taxon>Actinomycetes</taxon>
        <taxon>Propionibacteriales</taxon>
        <taxon>Propionibacteriaceae</taxon>
        <taxon>Parenemella</taxon>
    </lineage>
</organism>
<dbReference type="EMBL" id="NMVJ01000007">
    <property type="protein sequence ID" value="OYN90254.1"/>
    <property type="molecule type" value="Genomic_DNA"/>
</dbReference>
<evidence type="ECO:0000313" key="2">
    <source>
        <dbReference type="Proteomes" id="UP000216300"/>
    </source>
</evidence>
<proteinExistence type="predicted"/>
<dbReference type="RefSeq" id="WP_094454385.1">
    <property type="nucleotide sequence ID" value="NZ_NMVJ01000007.1"/>
</dbReference>
<reference evidence="1 2" key="1">
    <citation type="submission" date="2017-07" db="EMBL/GenBank/DDBJ databases">
        <title>Draft whole genome sequences of clinical Proprionibacteriaceae strains.</title>
        <authorList>
            <person name="Bernier A.-M."/>
            <person name="Bernard K."/>
            <person name="Domingo M.-C."/>
        </authorList>
    </citation>
    <scope>NUCLEOTIDE SEQUENCE [LARGE SCALE GENOMIC DNA]</scope>
    <source>
        <strain evidence="1 2">NML 150081</strain>
    </source>
</reference>
<keyword evidence="2" id="KW-1185">Reference proteome</keyword>
<dbReference type="Proteomes" id="UP000216300">
    <property type="component" value="Unassembled WGS sequence"/>
</dbReference>
<name>A0A255EFE0_9ACTN</name>
<gene>
    <name evidence="1" type="ORF">CGZ91_08800</name>
</gene>
<protein>
    <submittedName>
        <fullName evidence="1">Uncharacterized protein</fullName>
    </submittedName>
</protein>
<dbReference type="AlphaFoldDB" id="A0A255EFE0"/>